<evidence type="ECO:0000256" key="2">
    <source>
        <dbReference type="ARBA" id="ARBA00023002"/>
    </source>
</evidence>
<dbReference type="Proteomes" id="UP000184233">
    <property type="component" value="Unassembled WGS sequence"/>
</dbReference>
<dbReference type="CDD" id="cd05233">
    <property type="entry name" value="SDR_c"/>
    <property type="match status" value="1"/>
</dbReference>
<dbReference type="InterPro" id="IPR051122">
    <property type="entry name" value="SDR_DHRS6-like"/>
</dbReference>
<dbReference type="AlphaFoldDB" id="A0A1M3KXS5"/>
<name>A0A1M3KXS5_9BACT</name>
<dbReference type="PANTHER" id="PTHR43477:SF1">
    <property type="entry name" value="DIHYDROANTICAPSIN 7-DEHYDROGENASE"/>
    <property type="match status" value="1"/>
</dbReference>
<dbReference type="Gene3D" id="3.40.50.720">
    <property type="entry name" value="NAD(P)-binding Rossmann-like Domain"/>
    <property type="match status" value="2"/>
</dbReference>
<evidence type="ECO:0008006" key="5">
    <source>
        <dbReference type="Google" id="ProtNLM"/>
    </source>
</evidence>
<dbReference type="STRING" id="1895771.BGO89_11840"/>
<accession>A0A1M3KXS5</accession>
<proteinExistence type="inferred from homology"/>
<dbReference type="Pfam" id="PF13561">
    <property type="entry name" value="adh_short_C2"/>
    <property type="match status" value="1"/>
</dbReference>
<dbReference type="GO" id="GO:0016491">
    <property type="term" value="F:oxidoreductase activity"/>
    <property type="evidence" value="ECO:0007669"/>
    <property type="project" value="UniProtKB-KW"/>
</dbReference>
<comment type="caution">
    <text evidence="3">The sequence shown here is derived from an EMBL/GenBank/DDBJ whole genome shotgun (WGS) entry which is preliminary data.</text>
</comment>
<dbReference type="PANTHER" id="PTHR43477">
    <property type="entry name" value="DIHYDROANTICAPSIN 7-DEHYDROGENASE"/>
    <property type="match status" value="1"/>
</dbReference>
<gene>
    <name evidence="3" type="ORF">BGO89_11840</name>
</gene>
<evidence type="ECO:0000313" key="3">
    <source>
        <dbReference type="EMBL" id="OJX57185.1"/>
    </source>
</evidence>
<dbReference type="InterPro" id="IPR002347">
    <property type="entry name" value="SDR_fam"/>
</dbReference>
<dbReference type="EMBL" id="MKVH01000024">
    <property type="protein sequence ID" value="OJX57185.1"/>
    <property type="molecule type" value="Genomic_DNA"/>
</dbReference>
<evidence type="ECO:0000313" key="4">
    <source>
        <dbReference type="Proteomes" id="UP000184233"/>
    </source>
</evidence>
<dbReference type="PRINTS" id="PR00081">
    <property type="entry name" value="GDHRDH"/>
</dbReference>
<organism evidence="3 4">
    <name type="scientific">Candidatus Kapaibacterium thiocyanatum</name>
    <dbReference type="NCBI Taxonomy" id="1895771"/>
    <lineage>
        <taxon>Bacteria</taxon>
        <taxon>Pseudomonadati</taxon>
        <taxon>Candidatus Kapaibacteriota</taxon>
        <taxon>Candidatus Kapaibacteriia</taxon>
        <taxon>Candidatus Kapaibacteriales</taxon>
        <taxon>Candidatus Kapaibacteriaceae</taxon>
        <taxon>Candidatus Kapaibacterium</taxon>
    </lineage>
</organism>
<evidence type="ECO:0000256" key="1">
    <source>
        <dbReference type="ARBA" id="ARBA00006484"/>
    </source>
</evidence>
<protein>
    <recommendedName>
        <fullName evidence="5">3-oxoacyl-ACP reductase</fullName>
    </recommendedName>
</protein>
<comment type="similarity">
    <text evidence="1">Belongs to the short-chain dehydrogenases/reductases (SDR) family.</text>
</comment>
<sequence length="275" mass="29506">MAASTNLYALILGASSGFGRAAARALAQDGINIIGVHLDRAAGMKQVEELQAELTGLGVEHHFYNINAADAERRAELMQHIRTLFEGKPGATIRLLLHSLAFGTLKPFIADTPNDAISQKNLEMTLDVMANSVIYYTQDVVRHGLMGPGGRIVGLTSAGATRVLPMYGAVSAAKAAMESYMRQLALELAPLGITANSIRAGVTHTPALAKIPGSDVIMNNAFMRNPYHRLTTPEDIANVLRLLVKPEANWINGEVLGVDGGEDAIDLTWWKPGQQ</sequence>
<dbReference type="InterPro" id="IPR036291">
    <property type="entry name" value="NAD(P)-bd_dom_sf"/>
</dbReference>
<dbReference type="SUPFAM" id="SSF51735">
    <property type="entry name" value="NAD(P)-binding Rossmann-fold domains"/>
    <property type="match status" value="1"/>
</dbReference>
<reference evidence="3 4" key="1">
    <citation type="submission" date="2016-09" db="EMBL/GenBank/DDBJ databases">
        <title>Genome-resolved meta-omics ties microbial dynamics to process performance in biotechnology for thiocyanate degradation.</title>
        <authorList>
            <person name="Kantor R.S."/>
            <person name="Huddy R.J."/>
            <person name="Iyer R."/>
            <person name="Thomas B.C."/>
            <person name="Brown C.T."/>
            <person name="Anantharaman K."/>
            <person name="Tringe S."/>
            <person name="Hettich R.L."/>
            <person name="Harrison S.T."/>
            <person name="Banfield J.F."/>
        </authorList>
    </citation>
    <scope>NUCLEOTIDE SEQUENCE [LARGE SCALE GENOMIC DNA]</scope>
    <source>
        <strain evidence="3">59-99</strain>
    </source>
</reference>
<keyword evidence="2" id="KW-0560">Oxidoreductase</keyword>